<name>A0A7X6KY75_9CELL</name>
<dbReference type="GO" id="GO:0016747">
    <property type="term" value="F:acyltransferase activity, transferring groups other than amino-acyl groups"/>
    <property type="evidence" value="ECO:0007669"/>
    <property type="project" value="InterPro"/>
</dbReference>
<dbReference type="Proteomes" id="UP000581206">
    <property type="component" value="Unassembled WGS sequence"/>
</dbReference>
<proteinExistence type="predicted"/>
<keyword evidence="5" id="KW-1185">Reference proteome</keyword>
<keyword evidence="2" id="KW-0012">Acyltransferase</keyword>
<feature type="domain" description="N-acetyltransferase" evidence="3">
    <location>
        <begin position="19"/>
        <end position="170"/>
    </location>
</feature>
<sequence>MSMFASYRPGDRGVPDPDIRLRPATGADLPGIVAVAESRGGVPAAFAERLAARLTDHTWRVLVADRPDDPAVLGWAMLGPWTGLTDAPDGRYVSALTVAPGARRRGIGDRLLAGLLAGEDGAVHSVINARNGASLDLHRRAGFTELGRAARFAGIDFDGGSGVLLRWTRRGTT</sequence>
<protein>
    <submittedName>
        <fullName evidence="4">GNAT family N-acetyltransferase</fullName>
    </submittedName>
</protein>
<dbReference type="EMBL" id="JAAXOX010000013">
    <property type="protein sequence ID" value="NKY24215.1"/>
    <property type="molecule type" value="Genomic_DNA"/>
</dbReference>
<accession>A0A7X6KY75</accession>
<dbReference type="CDD" id="cd04301">
    <property type="entry name" value="NAT_SF"/>
    <property type="match status" value="1"/>
</dbReference>
<dbReference type="InterPro" id="IPR016181">
    <property type="entry name" value="Acyl_CoA_acyltransferase"/>
</dbReference>
<dbReference type="InterPro" id="IPR050832">
    <property type="entry name" value="Bact_Acetyltransf"/>
</dbReference>
<dbReference type="PANTHER" id="PTHR43877">
    <property type="entry name" value="AMINOALKYLPHOSPHONATE N-ACETYLTRANSFERASE-RELATED-RELATED"/>
    <property type="match status" value="1"/>
</dbReference>
<evidence type="ECO:0000256" key="1">
    <source>
        <dbReference type="ARBA" id="ARBA00022679"/>
    </source>
</evidence>
<dbReference type="InterPro" id="IPR000182">
    <property type="entry name" value="GNAT_dom"/>
</dbReference>
<evidence type="ECO:0000313" key="5">
    <source>
        <dbReference type="Proteomes" id="UP000581206"/>
    </source>
</evidence>
<dbReference type="Gene3D" id="3.40.630.30">
    <property type="match status" value="1"/>
</dbReference>
<reference evidence="4 5" key="1">
    <citation type="submission" date="2020-04" db="EMBL/GenBank/DDBJ databases">
        <title>MicrobeNet Type strains.</title>
        <authorList>
            <person name="Nicholson A.C."/>
        </authorList>
    </citation>
    <scope>NUCLEOTIDE SEQUENCE [LARGE SCALE GENOMIC DNA]</scope>
    <source>
        <strain evidence="4 5">ATCC BAA-788</strain>
    </source>
</reference>
<dbReference type="Pfam" id="PF00583">
    <property type="entry name" value="Acetyltransf_1"/>
    <property type="match status" value="1"/>
</dbReference>
<evidence type="ECO:0000259" key="3">
    <source>
        <dbReference type="PROSITE" id="PS51186"/>
    </source>
</evidence>
<dbReference type="PROSITE" id="PS51186">
    <property type="entry name" value="GNAT"/>
    <property type="match status" value="1"/>
</dbReference>
<evidence type="ECO:0000256" key="2">
    <source>
        <dbReference type="ARBA" id="ARBA00023315"/>
    </source>
</evidence>
<dbReference type="SUPFAM" id="SSF55729">
    <property type="entry name" value="Acyl-CoA N-acyltransferases (Nat)"/>
    <property type="match status" value="1"/>
</dbReference>
<gene>
    <name evidence="4" type="ORF">HGA03_16215</name>
</gene>
<keyword evidence="1 4" id="KW-0808">Transferase</keyword>
<dbReference type="AlphaFoldDB" id="A0A7X6KY75"/>
<comment type="caution">
    <text evidence="4">The sequence shown here is derived from an EMBL/GenBank/DDBJ whole genome shotgun (WGS) entry which is preliminary data.</text>
</comment>
<organism evidence="4 5">
    <name type="scientific">Cellulomonas denverensis</name>
    <dbReference type="NCBI Taxonomy" id="264297"/>
    <lineage>
        <taxon>Bacteria</taxon>
        <taxon>Bacillati</taxon>
        <taxon>Actinomycetota</taxon>
        <taxon>Actinomycetes</taxon>
        <taxon>Micrococcales</taxon>
        <taxon>Cellulomonadaceae</taxon>
        <taxon>Cellulomonas</taxon>
    </lineage>
</organism>
<evidence type="ECO:0000313" key="4">
    <source>
        <dbReference type="EMBL" id="NKY24215.1"/>
    </source>
</evidence>